<evidence type="ECO:0000259" key="24">
    <source>
        <dbReference type="PROSITE" id="PS50113"/>
    </source>
</evidence>
<evidence type="ECO:0000256" key="19">
    <source>
        <dbReference type="ARBA" id="ARBA00074306"/>
    </source>
</evidence>
<keyword evidence="26" id="KW-1185">Reference proteome</keyword>
<comment type="subunit">
    <text evidence="17">At low DSF concentrations, interacts with RpfF.</text>
</comment>
<dbReference type="Pfam" id="PF00512">
    <property type="entry name" value="HisKA"/>
    <property type="match status" value="1"/>
</dbReference>
<dbReference type="Gene3D" id="1.20.120.160">
    <property type="entry name" value="HPT domain"/>
    <property type="match status" value="1"/>
</dbReference>
<evidence type="ECO:0000256" key="17">
    <source>
        <dbReference type="ARBA" id="ARBA00064003"/>
    </source>
</evidence>
<dbReference type="CDD" id="cd00130">
    <property type="entry name" value="PAS"/>
    <property type="match status" value="4"/>
</dbReference>
<dbReference type="Proteomes" id="UP000515703">
    <property type="component" value="Chromosome"/>
</dbReference>
<evidence type="ECO:0000256" key="4">
    <source>
        <dbReference type="ARBA" id="ARBA00012438"/>
    </source>
</evidence>
<dbReference type="InterPro" id="IPR000700">
    <property type="entry name" value="PAS-assoc_C"/>
</dbReference>
<dbReference type="InterPro" id="IPR001610">
    <property type="entry name" value="PAC"/>
</dbReference>
<evidence type="ECO:0000256" key="15">
    <source>
        <dbReference type="ARBA" id="ARBA00023136"/>
    </source>
</evidence>
<dbReference type="PANTHER" id="PTHR45339:SF1">
    <property type="entry name" value="HYBRID SIGNAL TRANSDUCTION HISTIDINE KINASE J"/>
    <property type="match status" value="1"/>
</dbReference>
<evidence type="ECO:0000256" key="20">
    <source>
        <dbReference type="PROSITE-ProRule" id="PRU00169"/>
    </source>
</evidence>
<feature type="domain" description="Histidine kinase" evidence="21">
    <location>
        <begin position="538"/>
        <end position="759"/>
    </location>
</feature>
<evidence type="ECO:0000256" key="6">
    <source>
        <dbReference type="ARBA" id="ARBA00022475"/>
    </source>
</evidence>
<dbReference type="InterPro" id="IPR004358">
    <property type="entry name" value="Sig_transdc_His_kin-like_C"/>
</dbReference>
<evidence type="ECO:0000259" key="21">
    <source>
        <dbReference type="PROSITE" id="PS50109"/>
    </source>
</evidence>
<evidence type="ECO:0000256" key="8">
    <source>
        <dbReference type="ARBA" id="ARBA00022679"/>
    </source>
</evidence>
<dbReference type="PROSITE" id="PS50109">
    <property type="entry name" value="HIS_KIN"/>
    <property type="match status" value="1"/>
</dbReference>
<dbReference type="SMART" id="SM00388">
    <property type="entry name" value="HisKA"/>
    <property type="match status" value="1"/>
</dbReference>
<dbReference type="PROSITE" id="PS50110">
    <property type="entry name" value="RESPONSE_REGULATORY"/>
    <property type="match status" value="1"/>
</dbReference>
<dbReference type="InterPro" id="IPR036641">
    <property type="entry name" value="HPT_dom_sf"/>
</dbReference>
<dbReference type="CDD" id="cd17546">
    <property type="entry name" value="REC_hyHK_CKI1_RcsC-like"/>
    <property type="match status" value="1"/>
</dbReference>
<reference evidence="25 26" key="1">
    <citation type="submission" date="2020-08" db="EMBL/GenBank/DDBJ databases">
        <title>Draft genome sequencing of an Anaerocolumna strain isolated from anoxic soil subjected to BSD treatment.</title>
        <authorList>
            <person name="Uek A."/>
            <person name="Tonouchi A."/>
        </authorList>
    </citation>
    <scope>NUCLEOTIDE SEQUENCE [LARGE SCALE GENOMIC DNA]</scope>
    <source>
        <strain evidence="25 26">CTTW</strain>
    </source>
</reference>
<dbReference type="Pfam" id="PF02518">
    <property type="entry name" value="HATPase_c"/>
    <property type="match status" value="1"/>
</dbReference>
<dbReference type="Pfam" id="PF13426">
    <property type="entry name" value="PAS_9"/>
    <property type="match status" value="3"/>
</dbReference>
<feature type="domain" description="PAS" evidence="23">
    <location>
        <begin position="279"/>
        <end position="349"/>
    </location>
</feature>
<feature type="domain" description="PAS" evidence="23">
    <location>
        <begin position="6"/>
        <end position="79"/>
    </location>
</feature>
<evidence type="ECO:0000256" key="5">
    <source>
        <dbReference type="ARBA" id="ARBA00018672"/>
    </source>
</evidence>
<dbReference type="InterPro" id="IPR005467">
    <property type="entry name" value="His_kinase_dom"/>
</dbReference>
<dbReference type="SUPFAM" id="SSF52172">
    <property type="entry name" value="CheY-like"/>
    <property type="match status" value="1"/>
</dbReference>
<dbReference type="PANTHER" id="PTHR45339">
    <property type="entry name" value="HYBRID SIGNAL TRANSDUCTION HISTIDINE KINASE J"/>
    <property type="match status" value="1"/>
</dbReference>
<dbReference type="Gene3D" id="1.10.287.130">
    <property type="match status" value="1"/>
</dbReference>
<dbReference type="InterPro" id="IPR003661">
    <property type="entry name" value="HisK_dim/P_dom"/>
</dbReference>
<dbReference type="InterPro" id="IPR036097">
    <property type="entry name" value="HisK_dim/P_sf"/>
</dbReference>
<keyword evidence="8" id="KW-0808">Transferase</keyword>
<comment type="catalytic activity">
    <reaction evidence="1">
        <text>ATP + protein L-histidine = ADP + protein N-phospho-L-histidine.</text>
        <dbReference type="EC" id="2.7.13.3"/>
    </reaction>
</comment>
<keyword evidence="15" id="KW-0472">Membrane</keyword>
<dbReference type="EMBL" id="AP023368">
    <property type="protein sequence ID" value="BCJ97536.1"/>
    <property type="molecule type" value="Genomic_DNA"/>
</dbReference>
<evidence type="ECO:0000256" key="1">
    <source>
        <dbReference type="ARBA" id="ARBA00000085"/>
    </source>
</evidence>
<evidence type="ECO:0000259" key="23">
    <source>
        <dbReference type="PROSITE" id="PS50112"/>
    </source>
</evidence>
<evidence type="ECO:0000313" key="26">
    <source>
        <dbReference type="Proteomes" id="UP000515703"/>
    </source>
</evidence>
<dbReference type="GO" id="GO:0005524">
    <property type="term" value="F:ATP binding"/>
    <property type="evidence" value="ECO:0007669"/>
    <property type="project" value="UniProtKB-KW"/>
</dbReference>
<dbReference type="SMART" id="SM00091">
    <property type="entry name" value="PAS"/>
    <property type="match status" value="4"/>
</dbReference>
<feature type="domain" description="PAC" evidence="24">
    <location>
        <begin position="352"/>
        <end position="404"/>
    </location>
</feature>
<dbReference type="FunFam" id="1.10.287.130:FF:000002">
    <property type="entry name" value="Two-component osmosensing histidine kinase"/>
    <property type="match status" value="1"/>
</dbReference>
<dbReference type="InterPro" id="IPR011006">
    <property type="entry name" value="CheY-like_superfamily"/>
</dbReference>
<evidence type="ECO:0000256" key="10">
    <source>
        <dbReference type="ARBA" id="ARBA00022741"/>
    </source>
</evidence>
<dbReference type="Pfam" id="PF08447">
    <property type="entry name" value="PAS_3"/>
    <property type="match status" value="1"/>
</dbReference>
<keyword evidence="7 20" id="KW-0597">Phosphoprotein</keyword>
<dbReference type="CDD" id="cd00082">
    <property type="entry name" value="HisKA"/>
    <property type="match status" value="1"/>
</dbReference>
<evidence type="ECO:0000256" key="3">
    <source>
        <dbReference type="ARBA" id="ARBA00006402"/>
    </source>
</evidence>
<dbReference type="InterPro" id="IPR035965">
    <property type="entry name" value="PAS-like_dom_sf"/>
</dbReference>
<dbReference type="InterPro" id="IPR000014">
    <property type="entry name" value="PAS"/>
</dbReference>
<keyword evidence="10" id="KW-0547">Nucleotide-binding</keyword>
<keyword evidence="14" id="KW-0902">Two-component regulatory system</keyword>
<dbReference type="Gene3D" id="3.30.450.20">
    <property type="entry name" value="PAS domain"/>
    <property type="match status" value="4"/>
</dbReference>
<sequence length="1009" mass="115862">MMYDEALALAQSTLSSIGEGVVSTNMDQKIIYMNEAAESILEIDANQATGKDFDQIVRLWNAQSNIKIESPLKDVLNGEKIKGLKNNTVIRTDNSHEKYISATFSPIVDQKSLVKGAVVTIRDITRLKNLEIENLNEKNNLKEIFDYAAVGMVVLDRDYIITQINDTALAYLEQSREKIVGSFFGRKFPCVSGINNYQCGKETQCEYCEFRRAVRRAIEEGIETGSIEQRKAVVWNGLNEEHWFRISTAPLRINSSKYCLVTMIDITENKNKEKEITVARDTCKNILDQLPSLIWRTDTKFACTYANKTWLDFYGKSLEEALEFGWYESIHPDDLPRYNELRDKAMKNQEYFQPEIRIRGKDGAYYWCIVAHAPYYNLNGEFEGYLASILNIQEQKEAEENRERYRMIFDNARDIVIMMDLNGRILEANKSAIETYGYLKDELIGMDINKIWLNSTAIREQIKKSVQKQIFLEAVHRRKNGSIFVSEVSTQLINIGEKQILFSIIRDITERKRAEEELHVSRERAEAANRAKSQFLASMSHEIRTPINGMTGMIDLTLLTDLTKEQRENLITAKACADSLLNIINDVLDFSKMEAGKLSIDEKNFDLKELTEELLKPYTLRVKEKGLFLKYTVPDNIPRYLVGDPGRLRQIIDNLMGNAVKFTNQGFINFEISKTSEADGIVELLFRISDTGIGISEDNISSLFTSFHQVESSFTKKYGGTGLGLAIAKRLVEIMGGSIGVESSKGNGSSFYFFLKFKEGNLAVSTERKALETKKTDNPLMILLVEDDEVNRKVISKMLKERGHRVEFAYNGKEAVDLFQMKKYDIILMDIQMPEMNGVEAVKNIRTKEQSGSHIPIIALTAYALKGDEENFLQAGMDGYLSKPINMRGLYEAIEKSCYPRGARLDSNGEVRYCTYSDRNEVSHKTEELLKKIPLMIIELDHAMEERNFNRIERIAHQIKEQAIEADFINLKDFCFKLELSARKEEMDTVKKYFLEMKEEYYYIKQRFV</sequence>
<organism evidence="25 26">
    <name type="scientific">Anaerocolumna chitinilytica</name>
    <dbReference type="NCBI Taxonomy" id="1727145"/>
    <lineage>
        <taxon>Bacteria</taxon>
        <taxon>Bacillati</taxon>
        <taxon>Bacillota</taxon>
        <taxon>Clostridia</taxon>
        <taxon>Lachnospirales</taxon>
        <taxon>Lachnospiraceae</taxon>
        <taxon>Anaerocolumna</taxon>
    </lineage>
</organism>
<dbReference type="EC" id="2.7.13.3" evidence="4"/>
<evidence type="ECO:0000259" key="22">
    <source>
        <dbReference type="PROSITE" id="PS50110"/>
    </source>
</evidence>
<evidence type="ECO:0000256" key="11">
    <source>
        <dbReference type="ARBA" id="ARBA00022777"/>
    </source>
</evidence>
<reference evidence="25 26" key="2">
    <citation type="submission" date="2020-08" db="EMBL/GenBank/DDBJ databases">
        <authorList>
            <person name="Ueki A."/>
            <person name="Tonouchi A."/>
        </authorList>
    </citation>
    <scope>NUCLEOTIDE SEQUENCE [LARGE SCALE GENOMIC DNA]</scope>
    <source>
        <strain evidence="25 26">CTTW</strain>
    </source>
</reference>
<protein>
    <recommendedName>
        <fullName evidence="19">Circadian input-output histidine kinase CikA</fullName>
        <ecNumber evidence="4">2.7.13.3</ecNumber>
    </recommendedName>
    <alternativeName>
        <fullName evidence="18">Sensory/regulatory protein RpfC</fullName>
    </alternativeName>
    <alternativeName>
        <fullName evidence="5">Stage 0 sporulation protein A homolog</fullName>
    </alternativeName>
</protein>
<dbReference type="InterPro" id="IPR001789">
    <property type="entry name" value="Sig_transdc_resp-reg_receiver"/>
</dbReference>
<evidence type="ECO:0000256" key="12">
    <source>
        <dbReference type="ARBA" id="ARBA00022840"/>
    </source>
</evidence>
<dbReference type="SMART" id="SM00448">
    <property type="entry name" value="REC"/>
    <property type="match status" value="1"/>
</dbReference>
<dbReference type="SUPFAM" id="SSF55874">
    <property type="entry name" value="ATPase domain of HSP90 chaperone/DNA topoisomerase II/histidine kinase"/>
    <property type="match status" value="1"/>
</dbReference>
<accession>A0A7I8DML7</accession>
<evidence type="ECO:0000256" key="18">
    <source>
        <dbReference type="ARBA" id="ARBA00068150"/>
    </source>
</evidence>
<dbReference type="PROSITE" id="PS50113">
    <property type="entry name" value="PAC"/>
    <property type="match status" value="2"/>
</dbReference>
<feature type="domain" description="Response regulatory" evidence="22">
    <location>
        <begin position="781"/>
        <end position="898"/>
    </location>
</feature>
<dbReference type="CDD" id="cd16922">
    <property type="entry name" value="HATPase_EvgS-ArcB-TorS-like"/>
    <property type="match status" value="1"/>
</dbReference>
<dbReference type="InterPro" id="IPR036890">
    <property type="entry name" value="HATPase_C_sf"/>
</dbReference>
<dbReference type="Pfam" id="PF00072">
    <property type="entry name" value="Response_reg"/>
    <property type="match status" value="1"/>
</dbReference>
<dbReference type="InterPro" id="IPR003594">
    <property type="entry name" value="HATPase_dom"/>
</dbReference>
<gene>
    <name evidence="25" type="ORF">bsdcttw_05770</name>
</gene>
<keyword evidence="9" id="KW-0812">Transmembrane</keyword>
<comment type="subcellular location">
    <subcellularLocation>
        <location evidence="2">Cell membrane</location>
        <topology evidence="2">Multi-pass membrane protein</topology>
    </subcellularLocation>
</comment>
<keyword evidence="12" id="KW-0067">ATP-binding</keyword>
<feature type="domain" description="PAC" evidence="24">
    <location>
        <begin position="470"/>
        <end position="520"/>
    </location>
</feature>
<evidence type="ECO:0000256" key="9">
    <source>
        <dbReference type="ARBA" id="ARBA00022692"/>
    </source>
</evidence>
<keyword evidence="6" id="KW-1003">Cell membrane</keyword>
<feature type="domain" description="PAS" evidence="23">
    <location>
        <begin position="401"/>
        <end position="445"/>
    </location>
</feature>
<dbReference type="SMART" id="SM00086">
    <property type="entry name" value="PAC"/>
    <property type="match status" value="3"/>
</dbReference>
<name>A0A7I8DML7_9FIRM</name>
<dbReference type="PROSITE" id="PS50112">
    <property type="entry name" value="PAS"/>
    <property type="match status" value="3"/>
</dbReference>
<evidence type="ECO:0000313" key="25">
    <source>
        <dbReference type="EMBL" id="BCJ97536.1"/>
    </source>
</evidence>
<feature type="modified residue" description="4-aspartylphosphate" evidence="20">
    <location>
        <position position="830"/>
    </location>
</feature>
<keyword evidence="11" id="KW-0418">Kinase</keyword>
<evidence type="ECO:0000256" key="7">
    <source>
        <dbReference type="ARBA" id="ARBA00022553"/>
    </source>
</evidence>
<evidence type="ECO:0000256" key="14">
    <source>
        <dbReference type="ARBA" id="ARBA00023012"/>
    </source>
</evidence>
<dbReference type="Gene3D" id="3.40.50.2300">
    <property type="match status" value="1"/>
</dbReference>
<keyword evidence="13" id="KW-1133">Transmembrane helix</keyword>
<dbReference type="GO" id="GO:0005886">
    <property type="term" value="C:plasma membrane"/>
    <property type="evidence" value="ECO:0007669"/>
    <property type="project" value="UniProtKB-SubCell"/>
</dbReference>
<comment type="similarity">
    <text evidence="3">In the N-terminal section; belongs to the phytochrome family.</text>
</comment>
<dbReference type="PRINTS" id="PR00344">
    <property type="entry name" value="BCTRLSENSOR"/>
</dbReference>
<dbReference type="GO" id="GO:0000155">
    <property type="term" value="F:phosphorelay sensor kinase activity"/>
    <property type="evidence" value="ECO:0007669"/>
    <property type="project" value="InterPro"/>
</dbReference>
<evidence type="ECO:0000256" key="13">
    <source>
        <dbReference type="ARBA" id="ARBA00022989"/>
    </source>
</evidence>
<dbReference type="NCBIfam" id="TIGR00229">
    <property type="entry name" value="sensory_box"/>
    <property type="match status" value="2"/>
</dbReference>
<dbReference type="SUPFAM" id="SSF55785">
    <property type="entry name" value="PYP-like sensor domain (PAS domain)"/>
    <property type="match status" value="4"/>
</dbReference>
<dbReference type="SMART" id="SM00387">
    <property type="entry name" value="HATPase_c"/>
    <property type="match status" value="1"/>
</dbReference>
<dbReference type="KEGG" id="acht:bsdcttw_05770"/>
<dbReference type="Gene3D" id="3.30.565.10">
    <property type="entry name" value="Histidine kinase-like ATPase, C-terminal domain"/>
    <property type="match status" value="1"/>
</dbReference>
<evidence type="ECO:0000256" key="16">
    <source>
        <dbReference type="ARBA" id="ARBA00024867"/>
    </source>
</evidence>
<dbReference type="SUPFAM" id="SSF47226">
    <property type="entry name" value="Histidine-containing phosphotransfer domain, HPT domain"/>
    <property type="match status" value="1"/>
</dbReference>
<dbReference type="InterPro" id="IPR013655">
    <property type="entry name" value="PAS_fold_3"/>
</dbReference>
<proteinExistence type="inferred from homology"/>
<dbReference type="FunFam" id="3.30.565.10:FF:000010">
    <property type="entry name" value="Sensor histidine kinase RcsC"/>
    <property type="match status" value="1"/>
</dbReference>
<evidence type="ECO:0000256" key="2">
    <source>
        <dbReference type="ARBA" id="ARBA00004651"/>
    </source>
</evidence>
<dbReference type="SUPFAM" id="SSF47384">
    <property type="entry name" value="Homodimeric domain of signal transducing histidine kinase"/>
    <property type="match status" value="1"/>
</dbReference>
<dbReference type="AlphaFoldDB" id="A0A7I8DML7"/>
<comment type="function">
    <text evidence="16">May play the central regulatory role in sporulation. It may be an element of the effector pathway responsible for the activation of sporulation genes in response to nutritional stress. Spo0A may act in concert with spo0H (a sigma factor) to control the expression of some genes that are critical to the sporulation process.</text>
</comment>